<reference evidence="2 3" key="1">
    <citation type="journal article" date="2005" name="Proc. Natl. Acad. Sci. U.S.A.">
        <title>Complete genome sequence of Vibrio fischeri: a symbiotic bacterium with pathogenic congeners.</title>
        <authorList>
            <person name="Ruby E.G."/>
            <person name="Urbanowski M."/>
            <person name="Campbell J."/>
            <person name="Dunn A."/>
            <person name="Faini M."/>
            <person name="Gunsalus R."/>
            <person name="Lostroh P."/>
            <person name="Lupp C."/>
            <person name="McCann J."/>
            <person name="Millikan D."/>
            <person name="Schaefer A."/>
            <person name="Stabb E."/>
            <person name="Stevens A."/>
            <person name="Visick K."/>
            <person name="Whistler C."/>
            <person name="Greenberg E.P."/>
        </authorList>
    </citation>
    <scope>NUCLEOTIDE SEQUENCE [LARGE SCALE GENOMIC DNA]</scope>
    <source>
        <strain evidence="3">ATCC 700601 / ES114</strain>
    </source>
</reference>
<dbReference type="EMBL" id="CP000020">
    <property type="protein sequence ID" value="AAW85543.1"/>
    <property type="molecule type" value="Genomic_DNA"/>
</dbReference>
<organism evidence="2 3">
    <name type="scientific">Aliivibrio fischeri (strain ATCC 700601 / ES114)</name>
    <name type="common">Vibrio fischeri</name>
    <dbReference type="NCBI Taxonomy" id="312309"/>
    <lineage>
        <taxon>Bacteria</taxon>
        <taxon>Pseudomonadati</taxon>
        <taxon>Pseudomonadota</taxon>
        <taxon>Gammaproteobacteria</taxon>
        <taxon>Vibrionales</taxon>
        <taxon>Vibrionaceae</taxon>
        <taxon>Aliivibrio</taxon>
    </lineage>
</organism>
<protein>
    <submittedName>
        <fullName evidence="2">Uncharacterized protein</fullName>
    </submittedName>
</protein>
<dbReference type="KEGG" id="vfi:VF_1048"/>
<dbReference type="AlphaFoldDB" id="Q5E603"/>
<dbReference type="OrthoDB" id="5867911at2"/>
<dbReference type="HOGENOM" id="CLU_1554649_0_0_6"/>
<feature type="transmembrane region" description="Helical" evidence="1">
    <location>
        <begin position="16"/>
        <end position="34"/>
    </location>
</feature>
<keyword evidence="1" id="KW-1133">Transmembrane helix</keyword>
<evidence type="ECO:0000313" key="3">
    <source>
        <dbReference type="Proteomes" id="UP000000537"/>
    </source>
</evidence>
<dbReference type="PATRIC" id="fig|312309.11.peg.1051"/>
<dbReference type="EnsemblBacteria" id="AAW85543">
    <property type="protein sequence ID" value="AAW85543"/>
    <property type="gene ID" value="VF_1048"/>
</dbReference>
<accession>Q5E603</accession>
<evidence type="ECO:0000256" key="1">
    <source>
        <dbReference type="SAM" id="Phobius"/>
    </source>
</evidence>
<gene>
    <name evidence="2" type="ordered locus">VF_1048</name>
</gene>
<name>Q5E603_ALIF1</name>
<dbReference type="Proteomes" id="UP000000537">
    <property type="component" value="Chromosome I"/>
</dbReference>
<sequence>MFEWFESIFVTSSDKSRFIAIVVSTFVAIFVLLLSQRFTTKRERSKLLIEKIEEMYKVSIDYSSAANQILKDLNNPKKYDKNGYYIIDQVVYGNMNDSIRKMEMLCGLYFPKIEFKVSDYSIVNMPIVNIAIKGKKLNEGEAYHIYEDSRNYIINAEQKITKLCRELIRKYV</sequence>
<proteinExistence type="predicted"/>
<reference evidence="2 3" key="2">
    <citation type="journal article" date="2008" name="BMC Genomics">
        <title>Comparative genomics-based investigation of resequencing targets in Vibrio fischeri: focus on point miscalls and artefactual expansions.</title>
        <authorList>
            <person name="Mandel M.J."/>
            <person name="Stabb E.V."/>
            <person name="Ruby E.G."/>
        </authorList>
    </citation>
    <scope>NUCLEOTIDE SEQUENCE [LARGE SCALE GENOMIC DNA]</scope>
    <source>
        <strain evidence="3">ATCC 700601 / ES114</strain>
    </source>
</reference>
<keyword evidence="3" id="KW-1185">Reference proteome</keyword>
<evidence type="ECO:0000313" key="2">
    <source>
        <dbReference type="EMBL" id="AAW85543.1"/>
    </source>
</evidence>
<keyword evidence="1" id="KW-0812">Transmembrane</keyword>
<keyword evidence="1" id="KW-0472">Membrane</keyword>